<gene>
    <name evidence="9" type="ORF">SAMN05660649_00666</name>
</gene>
<dbReference type="GO" id="GO:0022857">
    <property type="term" value="F:transmembrane transporter activity"/>
    <property type="evidence" value="ECO:0007669"/>
    <property type="project" value="TreeGrafter"/>
</dbReference>
<dbReference type="Proteomes" id="UP000199337">
    <property type="component" value="Unassembled WGS sequence"/>
</dbReference>
<feature type="transmembrane region" description="Helical" evidence="7">
    <location>
        <begin position="167"/>
        <end position="192"/>
    </location>
</feature>
<reference evidence="10" key="1">
    <citation type="submission" date="2016-10" db="EMBL/GenBank/DDBJ databases">
        <authorList>
            <person name="Varghese N."/>
            <person name="Submissions S."/>
        </authorList>
    </citation>
    <scope>NUCLEOTIDE SEQUENCE [LARGE SCALE GENOMIC DNA]</scope>
    <source>
        <strain evidence="10">DSM 17038</strain>
    </source>
</reference>
<feature type="transmembrane region" description="Helical" evidence="7">
    <location>
        <begin position="213"/>
        <end position="234"/>
    </location>
</feature>
<dbReference type="InterPro" id="IPR004681">
    <property type="entry name" value="TRAP_DctM"/>
</dbReference>
<evidence type="ECO:0000256" key="6">
    <source>
        <dbReference type="ARBA" id="ARBA00023136"/>
    </source>
</evidence>
<accession>A0A1I2P103</accession>
<keyword evidence="3" id="KW-0997">Cell inner membrane</keyword>
<feature type="transmembrane region" description="Helical" evidence="7">
    <location>
        <begin position="46"/>
        <end position="66"/>
    </location>
</feature>
<dbReference type="RefSeq" id="WP_092468697.1">
    <property type="nucleotide sequence ID" value="NZ_FOOX01000002.1"/>
</dbReference>
<keyword evidence="4 7" id="KW-0812">Transmembrane</keyword>
<feature type="transmembrane region" description="Helical" evidence="7">
    <location>
        <begin position="313"/>
        <end position="330"/>
    </location>
</feature>
<dbReference type="NCBIfam" id="TIGR00786">
    <property type="entry name" value="dctM"/>
    <property type="match status" value="1"/>
</dbReference>
<evidence type="ECO:0000256" key="5">
    <source>
        <dbReference type="ARBA" id="ARBA00022989"/>
    </source>
</evidence>
<dbReference type="PIRSF" id="PIRSF006066">
    <property type="entry name" value="HI0050"/>
    <property type="match status" value="1"/>
</dbReference>
<feature type="transmembrane region" description="Helical" evidence="7">
    <location>
        <begin position="396"/>
        <end position="420"/>
    </location>
</feature>
<evidence type="ECO:0000256" key="2">
    <source>
        <dbReference type="ARBA" id="ARBA00022475"/>
    </source>
</evidence>
<dbReference type="STRING" id="341036.SAMN05660649_00666"/>
<evidence type="ECO:0000256" key="4">
    <source>
        <dbReference type="ARBA" id="ARBA00022692"/>
    </source>
</evidence>
<dbReference type="OrthoDB" id="9777699at2"/>
<feature type="transmembrane region" description="Helical" evidence="7">
    <location>
        <begin position="78"/>
        <end position="96"/>
    </location>
</feature>
<name>A0A1I2P103_9FIRM</name>
<evidence type="ECO:0000256" key="7">
    <source>
        <dbReference type="SAM" id="Phobius"/>
    </source>
</evidence>
<feature type="transmembrane region" description="Helical" evidence="7">
    <location>
        <begin position="136"/>
        <end position="161"/>
    </location>
</feature>
<evidence type="ECO:0000256" key="3">
    <source>
        <dbReference type="ARBA" id="ARBA00022519"/>
    </source>
</evidence>
<keyword evidence="5 7" id="KW-1133">Transmembrane helix</keyword>
<feature type="transmembrane region" description="Helical" evidence="7">
    <location>
        <begin position="240"/>
        <end position="256"/>
    </location>
</feature>
<feature type="transmembrane region" description="Helical" evidence="7">
    <location>
        <begin position="102"/>
        <end position="124"/>
    </location>
</feature>
<evidence type="ECO:0000259" key="8">
    <source>
        <dbReference type="Pfam" id="PF06808"/>
    </source>
</evidence>
<keyword evidence="6 7" id="KW-0472">Membrane</keyword>
<keyword evidence="2" id="KW-1003">Cell membrane</keyword>
<feature type="domain" description="TRAP C4-dicarboxylate transport system permease DctM subunit" evidence="8">
    <location>
        <begin position="6"/>
        <end position="415"/>
    </location>
</feature>
<feature type="transmembrane region" description="Helical" evidence="7">
    <location>
        <begin position="276"/>
        <end position="293"/>
    </location>
</feature>
<evidence type="ECO:0000313" key="10">
    <source>
        <dbReference type="Proteomes" id="UP000199337"/>
    </source>
</evidence>
<dbReference type="PANTHER" id="PTHR33362">
    <property type="entry name" value="SIALIC ACID TRAP TRANSPORTER PERMEASE PROTEIN SIAT-RELATED"/>
    <property type="match status" value="1"/>
</dbReference>
<dbReference type="EMBL" id="FOOX01000002">
    <property type="protein sequence ID" value="SFG09885.1"/>
    <property type="molecule type" value="Genomic_DNA"/>
</dbReference>
<evidence type="ECO:0000256" key="1">
    <source>
        <dbReference type="ARBA" id="ARBA00004429"/>
    </source>
</evidence>
<keyword evidence="10" id="KW-1185">Reference proteome</keyword>
<evidence type="ECO:0000313" key="9">
    <source>
        <dbReference type="EMBL" id="SFG09885.1"/>
    </source>
</evidence>
<proteinExistence type="predicted"/>
<dbReference type="GO" id="GO:0005886">
    <property type="term" value="C:plasma membrane"/>
    <property type="evidence" value="ECO:0007669"/>
    <property type="project" value="UniProtKB-SubCell"/>
</dbReference>
<dbReference type="InterPro" id="IPR010656">
    <property type="entry name" value="DctM"/>
</dbReference>
<dbReference type="AlphaFoldDB" id="A0A1I2P103"/>
<dbReference type="Pfam" id="PF06808">
    <property type="entry name" value="DctM"/>
    <property type="match status" value="1"/>
</dbReference>
<comment type="subcellular location">
    <subcellularLocation>
        <location evidence="1">Cell inner membrane</location>
        <topology evidence="1">Multi-pass membrane protein</topology>
    </subcellularLocation>
</comment>
<feature type="transmembrane region" description="Helical" evidence="7">
    <location>
        <begin position="369"/>
        <end position="389"/>
    </location>
</feature>
<sequence>MALTLFGTLFLALFLGIPIAVSVGIAVLVALVTQDTNTSYVVVAQRMFTSVDSFPFMAVPFFILAGNLMEKGGISKRIINFAAVLLGKLPASLSVINTAASGFFGAISGSNPATVAAIGGLMVPGMIKKGYPKENAAAVAAASGTLGVIIPPSISMVTYGVVASVSIGTLFIAGLVPGILLALGIILTGVIINKKYELQSKEEISFSRIFASFKDAIWALFMPFLILGGIYGGVFTPTEASAVACLYAFIVSKYIYKEIKYADLKSIFAQSATNTALIMFVITLSAPFSWLMTSANVPANLAESILAVTGSKYLLLLIVNALLLFLGCFLETQSIILLMTPMLLPLAMQLGIDPVALGLIIIVNTSVGMITPPMAVNIFVASTISNVSIEKISKKIIPFFIVEVVVLLIMTYFSGILMWLPNLLHL</sequence>
<protein>
    <submittedName>
        <fullName evidence="9">C4-dicarboxylate transporter, DctM subunit</fullName>
    </submittedName>
</protein>
<organism evidence="9 10">
    <name type="scientific">Desulfotruncus arcticus DSM 17038</name>
    <dbReference type="NCBI Taxonomy" id="1121424"/>
    <lineage>
        <taxon>Bacteria</taxon>
        <taxon>Bacillati</taxon>
        <taxon>Bacillota</taxon>
        <taxon>Clostridia</taxon>
        <taxon>Eubacteriales</taxon>
        <taxon>Desulfallaceae</taxon>
        <taxon>Desulfotruncus</taxon>
    </lineage>
</organism>
<dbReference type="PANTHER" id="PTHR33362:SF5">
    <property type="entry name" value="C4-DICARBOXYLATE TRAP TRANSPORTER LARGE PERMEASE PROTEIN DCTM"/>
    <property type="match status" value="1"/>
</dbReference>